<reference evidence="1 2" key="1">
    <citation type="submission" date="2019-11" db="EMBL/GenBank/DDBJ databases">
        <title>Genome analysis of Rhizobacterium cereale a novel genus and species isolated from maize roots in North Spain.</title>
        <authorList>
            <person name="Menendez E."/>
            <person name="Flores-Felix J.D."/>
            <person name="Ramirez-Bahena M.-H."/>
            <person name="Igual J.M."/>
            <person name="Garcia-Fraile P."/>
            <person name="Peix A."/>
            <person name="Velazquez E."/>
        </authorList>
    </citation>
    <scope>NUCLEOTIDE SEQUENCE [LARGE SCALE GENOMIC DNA]</scope>
    <source>
        <strain evidence="1 2">RZME27</strain>
    </source>
</reference>
<proteinExistence type="predicted"/>
<evidence type="ECO:0000313" key="1">
    <source>
        <dbReference type="EMBL" id="MQY47483.1"/>
    </source>
</evidence>
<protein>
    <submittedName>
        <fullName evidence="1">Uncharacterized protein</fullName>
    </submittedName>
</protein>
<name>A0A6A8A8D7_9HYPH</name>
<keyword evidence="2" id="KW-1185">Reference proteome</keyword>
<sequence length="336" mass="36986">MPPAIASHPFFGEVVCEDWNLLFHPAELRSGMICKAIFGCEPSAQHFQALTPILPAFEAFCRKLDAHDATVRRHFQAWPASAGKFALVGAIMAGEGDLPWSVTPDFTQGQPFALQYRALDEAAWNYAGIMFFPPVFAALFDADGTFRGIAYEVEKGLGKLPKSIPQPKGGSCRHAYFGRFKPDEIARLATTTSGGRKIPFDLFMDAAVLAEFEPSMLDGFVPLAETLEDLDRTVRRSFPPELREQWLEERLEYGSPTLMLALAKVFPDATRPADIPLERFAAALVLRRGCFSLSPDLSGGAALTLDYTILPPRMDDELFAAKFASDSTLLSVDIES</sequence>
<dbReference type="RefSeq" id="WP_153354965.1">
    <property type="nucleotide sequence ID" value="NZ_JAYKOO010000007.1"/>
</dbReference>
<accession>A0A6A8A8D7</accession>
<evidence type="ECO:0000313" key="2">
    <source>
        <dbReference type="Proteomes" id="UP000435138"/>
    </source>
</evidence>
<dbReference type="Proteomes" id="UP000435138">
    <property type="component" value="Unassembled WGS sequence"/>
</dbReference>
<organism evidence="1 2">
    <name type="scientific">Endobacterium cereale</name>
    <dbReference type="NCBI Taxonomy" id="2663029"/>
    <lineage>
        <taxon>Bacteria</taxon>
        <taxon>Pseudomonadati</taxon>
        <taxon>Pseudomonadota</taxon>
        <taxon>Alphaproteobacteria</taxon>
        <taxon>Hyphomicrobiales</taxon>
        <taxon>Rhizobiaceae</taxon>
        <taxon>Endobacterium</taxon>
    </lineage>
</organism>
<comment type="caution">
    <text evidence="1">The sequence shown here is derived from an EMBL/GenBank/DDBJ whole genome shotgun (WGS) entry which is preliminary data.</text>
</comment>
<gene>
    <name evidence="1" type="ORF">GAO09_15725</name>
</gene>
<dbReference type="EMBL" id="WIXI01000045">
    <property type="protein sequence ID" value="MQY47483.1"/>
    <property type="molecule type" value="Genomic_DNA"/>
</dbReference>
<dbReference type="AlphaFoldDB" id="A0A6A8A8D7"/>